<keyword evidence="5 7" id="KW-1133">Transmembrane helix</keyword>
<keyword evidence="9" id="KW-1185">Reference proteome</keyword>
<dbReference type="Proteomes" id="UP000215896">
    <property type="component" value="Unassembled WGS sequence"/>
</dbReference>
<keyword evidence="2" id="KW-0813">Transport</keyword>
<feature type="transmembrane region" description="Helical" evidence="7">
    <location>
        <begin position="309"/>
        <end position="328"/>
    </location>
</feature>
<dbReference type="PANTHER" id="PTHR42718">
    <property type="entry name" value="MAJOR FACILITATOR SUPERFAMILY MULTIDRUG TRANSPORTER MFSC"/>
    <property type="match status" value="1"/>
</dbReference>
<feature type="transmembrane region" description="Helical" evidence="7">
    <location>
        <begin position="270"/>
        <end position="289"/>
    </location>
</feature>
<evidence type="ECO:0000313" key="8">
    <source>
        <dbReference type="EMBL" id="OYO16688.1"/>
    </source>
</evidence>
<evidence type="ECO:0000256" key="2">
    <source>
        <dbReference type="ARBA" id="ARBA00022448"/>
    </source>
</evidence>
<name>A0A255GLH3_9ACTN</name>
<feature type="transmembrane region" description="Helical" evidence="7">
    <location>
        <begin position="231"/>
        <end position="250"/>
    </location>
</feature>
<feature type="transmembrane region" description="Helical" evidence="7">
    <location>
        <begin position="335"/>
        <end position="358"/>
    </location>
</feature>
<feature type="transmembrane region" description="Helical" evidence="7">
    <location>
        <begin position="169"/>
        <end position="189"/>
    </location>
</feature>
<dbReference type="SUPFAM" id="SSF103473">
    <property type="entry name" value="MFS general substrate transporter"/>
    <property type="match status" value="1"/>
</dbReference>
<evidence type="ECO:0000256" key="3">
    <source>
        <dbReference type="ARBA" id="ARBA00022475"/>
    </source>
</evidence>
<dbReference type="Gene3D" id="1.20.1250.20">
    <property type="entry name" value="MFS general substrate transporter like domains"/>
    <property type="match status" value="2"/>
</dbReference>
<keyword evidence="3" id="KW-1003">Cell membrane</keyword>
<feature type="transmembrane region" description="Helical" evidence="7">
    <location>
        <begin position="49"/>
        <end position="69"/>
    </location>
</feature>
<gene>
    <name evidence="8" type="ORF">CGZ94_03360</name>
</gene>
<feature type="transmembrane region" description="Helical" evidence="7">
    <location>
        <begin position="201"/>
        <end position="219"/>
    </location>
</feature>
<dbReference type="AlphaFoldDB" id="A0A255GLH3"/>
<evidence type="ECO:0000256" key="4">
    <source>
        <dbReference type="ARBA" id="ARBA00022692"/>
    </source>
</evidence>
<dbReference type="PANTHER" id="PTHR42718:SF46">
    <property type="entry name" value="BLR6921 PROTEIN"/>
    <property type="match status" value="1"/>
</dbReference>
<dbReference type="RefSeq" id="WP_094404744.1">
    <property type="nucleotide sequence ID" value="NZ_NMVO01000002.1"/>
</dbReference>
<reference evidence="8 9" key="1">
    <citation type="submission" date="2017-07" db="EMBL/GenBank/DDBJ databases">
        <title>Draft whole genome sequences of clinical Proprionibacteriaceae strains.</title>
        <authorList>
            <person name="Bernier A.-M."/>
            <person name="Bernard K."/>
            <person name="Domingo M.-C."/>
        </authorList>
    </citation>
    <scope>NUCLEOTIDE SEQUENCE [LARGE SCALE GENOMIC DNA]</scope>
    <source>
        <strain evidence="8 9">NML 030167</strain>
    </source>
</reference>
<evidence type="ECO:0000256" key="6">
    <source>
        <dbReference type="ARBA" id="ARBA00023136"/>
    </source>
</evidence>
<keyword evidence="4 7" id="KW-0812">Transmembrane</keyword>
<dbReference type="Pfam" id="PF07690">
    <property type="entry name" value="MFS_1"/>
    <property type="match status" value="1"/>
</dbReference>
<dbReference type="OrthoDB" id="3717319at2"/>
<feature type="transmembrane region" description="Helical" evidence="7">
    <location>
        <begin position="407"/>
        <end position="428"/>
    </location>
</feature>
<protein>
    <submittedName>
        <fullName evidence="8">MFS transporter</fullName>
    </submittedName>
</protein>
<feature type="transmembrane region" description="Helical" evidence="7">
    <location>
        <begin position="138"/>
        <end position="163"/>
    </location>
</feature>
<dbReference type="GO" id="GO:0022857">
    <property type="term" value="F:transmembrane transporter activity"/>
    <property type="evidence" value="ECO:0007669"/>
    <property type="project" value="InterPro"/>
</dbReference>
<accession>A0A4R6LSD5</accession>
<evidence type="ECO:0000256" key="7">
    <source>
        <dbReference type="SAM" id="Phobius"/>
    </source>
</evidence>
<comment type="caution">
    <text evidence="8">The sequence shown here is derived from an EMBL/GenBank/DDBJ whole genome shotgun (WGS) entry which is preliminary data.</text>
</comment>
<dbReference type="PROSITE" id="PS50850">
    <property type="entry name" value="MFS"/>
    <property type="match status" value="1"/>
</dbReference>
<dbReference type="InterPro" id="IPR036259">
    <property type="entry name" value="MFS_trans_sf"/>
</dbReference>
<dbReference type="EMBL" id="NMVO01000002">
    <property type="protein sequence ID" value="OYO16688.1"/>
    <property type="molecule type" value="Genomic_DNA"/>
</dbReference>
<dbReference type="InterPro" id="IPR020846">
    <property type="entry name" value="MFS_dom"/>
</dbReference>
<dbReference type="GO" id="GO:0005886">
    <property type="term" value="C:plasma membrane"/>
    <property type="evidence" value="ECO:0007669"/>
    <property type="project" value="UniProtKB-SubCell"/>
</dbReference>
<feature type="transmembrane region" description="Helical" evidence="7">
    <location>
        <begin position="434"/>
        <end position="458"/>
    </location>
</feature>
<sequence length="480" mass="49030">MSEVAGRQRVGAGVLLTALLAACVAFQLNASMLSPALVSIERELGTTAAAVGTTQTAFFTSAALFSLFLPRLGDLFGRRRVLVGMLALMALGCVLAAFSTGIPMLFVARVIQGVSGPTVPLCLIMLRHEIPDNRTYTTLMGVVTAVNGGVAGVDALAGGWLASTYGFRSVFWAMAAVAGLAAVLVLLLAPESRGGEQVPMDWLGVLLLVITVGAALTAINEAGKLAEANWVLVGGLLVLAVVVFAVFWTLAKRRPHPLIRPAQLRRRETWALLLTTLLTMTGVFAMMNGLVPGLAQDAEVGPGLSADAAALWTLTPYALAGLAMGPVAGRLASSVGYLAVLRVGMIGTLVGAVVLAFTSGNASAVLLLVLSIFIGLTYAGTVNIMLNGLGVALSPPEAPGVLPGLNAGAFNLGAGLSFAILLAMQTAFTAPGSAAGYQAGIITGAVLLLVAMLVSMLIPRPTEDSAAAVGTESVADKTKE</sequence>
<feature type="transmembrane region" description="Helical" evidence="7">
    <location>
        <begin position="364"/>
        <end position="386"/>
    </location>
</feature>
<feature type="transmembrane region" description="Helical" evidence="7">
    <location>
        <begin position="81"/>
        <end position="100"/>
    </location>
</feature>
<evidence type="ECO:0000256" key="5">
    <source>
        <dbReference type="ARBA" id="ARBA00022989"/>
    </source>
</evidence>
<organism evidence="8 9">
    <name type="scientific">Enemella evansiae</name>
    <dbReference type="NCBI Taxonomy" id="2016499"/>
    <lineage>
        <taxon>Bacteria</taxon>
        <taxon>Bacillati</taxon>
        <taxon>Actinomycetota</taxon>
        <taxon>Actinomycetes</taxon>
        <taxon>Propionibacteriales</taxon>
        <taxon>Propionibacteriaceae</taxon>
        <taxon>Enemella</taxon>
    </lineage>
</organism>
<evidence type="ECO:0000313" key="9">
    <source>
        <dbReference type="Proteomes" id="UP000215896"/>
    </source>
</evidence>
<accession>A0A255GLH3</accession>
<dbReference type="PROSITE" id="PS51257">
    <property type="entry name" value="PROKAR_LIPOPROTEIN"/>
    <property type="match status" value="1"/>
</dbReference>
<feature type="transmembrane region" description="Helical" evidence="7">
    <location>
        <begin position="106"/>
        <end position="126"/>
    </location>
</feature>
<dbReference type="CDD" id="cd17504">
    <property type="entry name" value="MFS_MMR_MDR_like"/>
    <property type="match status" value="1"/>
</dbReference>
<evidence type="ECO:0000256" key="1">
    <source>
        <dbReference type="ARBA" id="ARBA00004651"/>
    </source>
</evidence>
<comment type="subcellular location">
    <subcellularLocation>
        <location evidence="1">Cell membrane</location>
        <topology evidence="1">Multi-pass membrane protein</topology>
    </subcellularLocation>
</comment>
<keyword evidence="6 7" id="KW-0472">Membrane</keyword>
<proteinExistence type="predicted"/>
<dbReference type="InterPro" id="IPR011701">
    <property type="entry name" value="MFS"/>
</dbReference>